<evidence type="ECO:0000256" key="1">
    <source>
        <dbReference type="ARBA" id="ARBA00011063"/>
    </source>
</evidence>
<dbReference type="SUPFAM" id="SSF48371">
    <property type="entry name" value="ARM repeat"/>
    <property type="match status" value="1"/>
</dbReference>
<comment type="catalytic activity">
    <reaction evidence="5">
        <text>O-phospho-L-tyrosyl-[protein] + H2O = L-tyrosyl-[protein] + phosphate</text>
        <dbReference type="Rhea" id="RHEA:10684"/>
        <dbReference type="Rhea" id="RHEA-COMP:10136"/>
        <dbReference type="Rhea" id="RHEA-COMP:20101"/>
        <dbReference type="ChEBI" id="CHEBI:15377"/>
        <dbReference type="ChEBI" id="CHEBI:43474"/>
        <dbReference type="ChEBI" id="CHEBI:46858"/>
        <dbReference type="ChEBI" id="CHEBI:61978"/>
        <dbReference type="EC" id="3.1.3.48"/>
    </reaction>
</comment>
<evidence type="ECO:0000256" key="2">
    <source>
        <dbReference type="ARBA" id="ARBA00013064"/>
    </source>
</evidence>
<dbReference type="InterPro" id="IPR050438">
    <property type="entry name" value="LMW_PTPase"/>
</dbReference>
<dbReference type="EMBL" id="FNOU01000008">
    <property type="protein sequence ID" value="SDX81475.1"/>
    <property type="molecule type" value="Genomic_DNA"/>
</dbReference>
<dbReference type="GO" id="GO:0004725">
    <property type="term" value="F:protein tyrosine phosphatase activity"/>
    <property type="evidence" value="ECO:0007669"/>
    <property type="project" value="UniProtKB-EC"/>
</dbReference>
<evidence type="ECO:0000256" key="6">
    <source>
        <dbReference type="PIRSR" id="PIRSR617867-1"/>
    </source>
</evidence>
<proteinExistence type="inferred from homology"/>
<feature type="active site" description="Nucleophile" evidence="6">
    <location>
        <position position="8"/>
    </location>
</feature>
<dbReference type="AlphaFoldDB" id="A0A1H3ES74"/>
<evidence type="ECO:0000259" key="7">
    <source>
        <dbReference type="SMART" id="SM00226"/>
    </source>
</evidence>
<evidence type="ECO:0000313" key="9">
    <source>
        <dbReference type="Proteomes" id="UP000199652"/>
    </source>
</evidence>
<dbReference type="InterPro" id="IPR011989">
    <property type="entry name" value="ARM-like"/>
</dbReference>
<comment type="similarity">
    <text evidence="1">Belongs to the low molecular weight phosphotyrosine protein phosphatase family.</text>
</comment>
<keyword evidence="9" id="KW-1185">Reference proteome</keyword>
<feature type="active site" evidence="6">
    <location>
        <position position="14"/>
    </location>
</feature>
<dbReference type="InterPro" id="IPR023485">
    <property type="entry name" value="Ptyr_pPase"/>
</dbReference>
<dbReference type="Proteomes" id="UP000199652">
    <property type="component" value="Unassembled WGS sequence"/>
</dbReference>
<dbReference type="Gene3D" id="3.40.50.2300">
    <property type="match status" value="1"/>
</dbReference>
<organism evidence="8 9">
    <name type="scientific">Eubacterium barkeri</name>
    <name type="common">Clostridium barkeri</name>
    <dbReference type="NCBI Taxonomy" id="1528"/>
    <lineage>
        <taxon>Bacteria</taxon>
        <taxon>Bacillati</taxon>
        <taxon>Bacillota</taxon>
        <taxon>Clostridia</taxon>
        <taxon>Eubacteriales</taxon>
        <taxon>Eubacteriaceae</taxon>
        <taxon>Eubacterium</taxon>
    </lineage>
</organism>
<dbReference type="InterPro" id="IPR036196">
    <property type="entry name" value="Ptyr_pPase_sf"/>
</dbReference>
<dbReference type="InterPro" id="IPR017867">
    <property type="entry name" value="Tyr_phospatase_low_mol_wt"/>
</dbReference>
<dbReference type="SMART" id="SM00226">
    <property type="entry name" value="LMWPc"/>
    <property type="match status" value="1"/>
</dbReference>
<sequence length="297" mass="33340">MIKILFVCHGNICRSPMAEFVLKDMVDRLGMSDRVLIQSAATSSEEIWNGVGNPVYPNAREVLKKHGIDCRGKRAVQLRASDYAAYDYLIGMDDANIRNIQRITGHTGGKIYKLLSFAERDASISDPWYSGRFDETYGDIVTGCRAFLDKLQAVLAGLDCLEGKDNTTAYRALQTLEQLSDASGMLYPFTERFAAMVQDQRTYLRVRGFRLLCKQGKWDQDGLLDKYLPSALSILLDEKPTVVRQALGALKDVVRYQPKLGQMVGQAIEDIDGTRYPETMQPLIAKDVRVLLEQIQG</sequence>
<dbReference type="InterPro" id="IPR016024">
    <property type="entry name" value="ARM-type_fold"/>
</dbReference>
<dbReference type="SUPFAM" id="SSF52788">
    <property type="entry name" value="Phosphotyrosine protein phosphatases I"/>
    <property type="match status" value="1"/>
</dbReference>
<evidence type="ECO:0000256" key="3">
    <source>
        <dbReference type="ARBA" id="ARBA00022801"/>
    </source>
</evidence>
<dbReference type="PANTHER" id="PTHR11717:SF7">
    <property type="entry name" value="LOW MOLECULAR WEIGHT PHOSPHOTYROSINE PROTEIN PHOSPHATASE"/>
    <property type="match status" value="1"/>
</dbReference>
<dbReference type="CDD" id="cd16343">
    <property type="entry name" value="LMWPTP"/>
    <property type="match status" value="1"/>
</dbReference>
<dbReference type="OrthoDB" id="9784339at2"/>
<dbReference type="PRINTS" id="PR00719">
    <property type="entry name" value="LMWPTPASE"/>
</dbReference>
<dbReference type="Gene3D" id="1.25.10.10">
    <property type="entry name" value="Leucine-rich Repeat Variant"/>
    <property type="match status" value="1"/>
</dbReference>
<gene>
    <name evidence="8" type="ORF">SAMN04488579_10823</name>
</gene>
<evidence type="ECO:0000313" key="8">
    <source>
        <dbReference type="EMBL" id="SDX81475.1"/>
    </source>
</evidence>
<evidence type="ECO:0000256" key="4">
    <source>
        <dbReference type="ARBA" id="ARBA00022912"/>
    </source>
</evidence>
<keyword evidence="3" id="KW-0378">Hydrolase</keyword>
<dbReference type="PANTHER" id="PTHR11717">
    <property type="entry name" value="LOW MOLECULAR WEIGHT PROTEIN TYROSINE PHOSPHATASE"/>
    <property type="match status" value="1"/>
</dbReference>
<dbReference type="RefSeq" id="WP_090244581.1">
    <property type="nucleotide sequence ID" value="NZ_FNOU01000008.1"/>
</dbReference>
<dbReference type="EC" id="3.1.3.48" evidence="2"/>
<keyword evidence="4" id="KW-0904">Protein phosphatase</keyword>
<feature type="domain" description="Phosphotyrosine protein phosphatase I" evidence="7">
    <location>
        <begin position="2"/>
        <end position="150"/>
    </location>
</feature>
<accession>A0A1H3ES74</accession>
<evidence type="ECO:0000256" key="5">
    <source>
        <dbReference type="ARBA" id="ARBA00051722"/>
    </source>
</evidence>
<reference evidence="9" key="1">
    <citation type="submission" date="2016-10" db="EMBL/GenBank/DDBJ databases">
        <authorList>
            <person name="Varghese N."/>
            <person name="Submissions S."/>
        </authorList>
    </citation>
    <scope>NUCLEOTIDE SEQUENCE [LARGE SCALE GENOMIC DNA]</scope>
    <source>
        <strain evidence="9">VPI 5359</strain>
    </source>
</reference>
<name>A0A1H3ES74_EUBBA</name>
<feature type="active site" description="Proton donor" evidence="6">
    <location>
        <position position="126"/>
    </location>
</feature>
<dbReference type="STRING" id="1528.SAMN04488579_10823"/>
<dbReference type="Pfam" id="PF01451">
    <property type="entry name" value="LMWPc"/>
    <property type="match status" value="1"/>
</dbReference>
<protein>
    <recommendedName>
        <fullName evidence="2">protein-tyrosine-phosphatase</fullName>
        <ecNumber evidence="2">3.1.3.48</ecNumber>
    </recommendedName>
</protein>